<reference evidence="3" key="1">
    <citation type="submission" date="2020-11" db="EMBL/GenBank/DDBJ databases">
        <authorList>
            <person name="Tran Van P."/>
        </authorList>
    </citation>
    <scope>NUCLEOTIDE SEQUENCE</scope>
</reference>
<feature type="compositionally biased region" description="Basic and acidic residues" evidence="2">
    <location>
        <begin position="492"/>
        <end position="502"/>
    </location>
</feature>
<evidence type="ECO:0000256" key="1">
    <source>
        <dbReference type="ARBA" id="ARBA00009745"/>
    </source>
</evidence>
<dbReference type="Pfam" id="PF01603">
    <property type="entry name" value="B56"/>
    <property type="match status" value="1"/>
</dbReference>
<feature type="compositionally biased region" description="Basic residues" evidence="2">
    <location>
        <begin position="35"/>
        <end position="44"/>
    </location>
</feature>
<feature type="compositionally biased region" description="Polar residues" evidence="2">
    <location>
        <begin position="454"/>
        <end position="479"/>
    </location>
</feature>
<dbReference type="OrthoDB" id="10264446at2759"/>
<feature type="region of interest" description="Disordered" evidence="2">
    <location>
        <begin position="452"/>
        <end position="502"/>
    </location>
</feature>
<gene>
    <name evidence="3" type="ORF">CTOB1V02_LOCUS3907</name>
</gene>
<dbReference type="InterPro" id="IPR011989">
    <property type="entry name" value="ARM-like"/>
</dbReference>
<name>A0A7R8W6P3_9CRUS</name>
<dbReference type="InterPro" id="IPR016024">
    <property type="entry name" value="ARM-type_fold"/>
</dbReference>
<dbReference type="SUPFAM" id="SSF48371">
    <property type="entry name" value="ARM repeat"/>
    <property type="match status" value="1"/>
</dbReference>
<feature type="compositionally biased region" description="Polar residues" evidence="2">
    <location>
        <begin position="45"/>
        <end position="56"/>
    </location>
</feature>
<feature type="region of interest" description="Disordered" evidence="2">
    <location>
        <begin position="1"/>
        <end position="72"/>
    </location>
</feature>
<evidence type="ECO:0000313" key="3">
    <source>
        <dbReference type="EMBL" id="CAD7225980.1"/>
    </source>
</evidence>
<dbReference type="EMBL" id="OB660711">
    <property type="protein sequence ID" value="CAD7225980.1"/>
    <property type="molecule type" value="Genomic_DNA"/>
</dbReference>
<evidence type="ECO:0000256" key="2">
    <source>
        <dbReference type="SAM" id="MobiDB-lite"/>
    </source>
</evidence>
<feature type="compositionally biased region" description="Polar residues" evidence="2">
    <location>
        <begin position="1"/>
        <end position="15"/>
    </location>
</feature>
<dbReference type="GO" id="GO:0007165">
    <property type="term" value="P:signal transduction"/>
    <property type="evidence" value="ECO:0007669"/>
    <property type="project" value="InterPro"/>
</dbReference>
<comment type="similarity">
    <text evidence="1">Belongs to the phosphatase 2A regulatory subunit B56 family.</text>
</comment>
<dbReference type="PIRSF" id="PIRSF028043">
    <property type="entry name" value="PP2A_B56"/>
    <property type="match status" value="1"/>
</dbReference>
<dbReference type="GO" id="GO:0072542">
    <property type="term" value="F:protein phosphatase activator activity"/>
    <property type="evidence" value="ECO:0007669"/>
    <property type="project" value="TreeGrafter"/>
</dbReference>
<organism evidence="3">
    <name type="scientific">Cyprideis torosa</name>
    <dbReference type="NCBI Taxonomy" id="163714"/>
    <lineage>
        <taxon>Eukaryota</taxon>
        <taxon>Metazoa</taxon>
        <taxon>Ecdysozoa</taxon>
        <taxon>Arthropoda</taxon>
        <taxon>Crustacea</taxon>
        <taxon>Oligostraca</taxon>
        <taxon>Ostracoda</taxon>
        <taxon>Podocopa</taxon>
        <taxon>Podocopida</taxon>
        <taxon>Cytherocopina</taxon>
        <taxon>Cytheroidea</taxon>
        <taxon>Cytherideidae</taxon>
        <taxon>Cyprideis</taxon>
    </lineage>
</organism>
<dbReference type="PANTHER" id="PTHR10257:SF5">
    <property type="entry name" value="WIDERBORST, ISOFORM H"/>
    <property type="match status" value="1"/>
</dbReference>
<dbReference type="PANTHER" id="PTHR10257">
    <property type="entry name" value="SERINE/THREONINE PROTEIN PHOSPHATASE 2A PP2A REGULATORY SUBUNIT B"/>
    <property type="match status" value="1"/>
</dbReference>
<dbReference type="AlphaFoldDB" id="A0A7R8W6P3"/>
<dbReference type="GO" id="GO:0005829">
    <property type="term" value="C:cytosol"/>
    <property type="evidence" value="ECO:0007669"/>
    <property type="project" value="TreeGrafter"/>
</dbReference>
<accession>A0A7R8W6P3</accession>
<dbReference type="InterPro" id="IPR002554">
    <property type="entry name" value="PP2A_B56"/>
</dbReference>
<sequence length="502" mass="56891">MVTTRSRAQAPSPSARTFVDKVDPFAAAKTASKNAKQRKARARKSGTSIASPSAASPRNIPGSLSELPKLEDAPPEGVEELLVRKIQQCCVIFDFNDPLADVREKAIKKGHLLEILQHCSRSNQTLSDSVTSELLKMLSANMFRVLPPSDNPDFDPEEDDPNFESAWPHLEIVYQIFVKLLESPNFSVNTAKQHIKAQFITKLLELFDSEDPRERDYLKTILHRIYGKFLNLRATIRKQIMNLFVDFIYETQKFNGVSELLEILGSIVNGFALPLKKEHTLFLQRVLIPLHKTKSLPIYHSHLTYCIILFVEKDGSLAPQIIKGILRFWPKTCSPKEVLFLSELDELIDAMPEKEFQALAPLMFKQIAKSIESPQFQVAERALMLWNNESTSRRISDYSSVILPIVFTSLQEVFTNHWNQTIVALVFNVLKFFRDINEPLFEKLLTERNKHMAASSSGTTPLVSSNWNSQTKGTSVPGNPSNPRPVPRHRHLAPDEAVAHDR</sequence>
<proteinExistence type="inferred from homology"/>
<dbReference type="Gene3D" id="1.25.10.10">
    <property type="entry name" value="Leucine-rich Repeat Variant"/>
    <property type="match status" value="1"/>
</dbReference>
<dbReference type="FunFam" id="1.25.10.10:FF:000331">
    <property type="entry name" value="Phosphoprotein phosphatase, putative"/>
    <property type="match status" value="1"/>
</dbReference>
<dbReference type="GO" id="GO:0000159">
    <property type="term" value="C:protein phosphatase type 2A complex"/>
    <property type="evidence" value="ECO:0007669"/>
    <property type="project" value="UniProtKB-UniRule"/>
</dbReference>
<dbReference type="GO" id="GO:0005634">
    <property type="term" value="C:nucleus"/>
    <property type="evidence" value="ECO:0007669"/>
    <property type="project" value="TreeGrafter"/>
</dbReference>
<protein>
    <submittedName>
        <fullName evidence="3">Uncharacterized protein</fullName>
    </submittedName>
</protein>